<keyword evidence="3" id="KW-0808">Transferase</keyword>
<dbReference type="InterPro" id="IPR001173">
    <property type="entry name" value="Glyco_trans_2-like"/>
</dbReference>
<dbReference type="InterPro" id="IPR029044">
    <property type="entry name" value="Nucleotide-diphossugar_trans"/>
</dbReference>
<dbReference type="Gene3D" id="3.90.550.10">
    <property type="entry name" value="Spore Coat Polysaccharide Biosynthesis Protein SpsA, Chain A"/>
    <property type="match status" value="1"/>
</dbReference>
<dbReference type="PANTHER" id="PTHR22916:SF3">
    <property type="entry name" value="UDP-GLCNAC:BETAGAL BETA-1,3-N-ACETYLGLUCOSAMINYLTRANSFERASE-LIKE PROTEIN 1"/>
    <property type="match status" value="1"/>
</dbReference>
<dbReference type="Pfam" id="PF00535">
    <property type="entry name" value="Glycos_transf_2"/>
    <property type="match status" value="1"/>
</dbReference>
<keyword evidence="1" id="KW-1003">Cell membrane</keyword>
<keyword evidence="3" id="KW-0328">Glycosyltransferase</keyword>
<protein>
    <submittedName>
        <fullName evidence="3">Glycosyltransferase</fullName>
        <ecNumber evidence="3">2.4.-.-</ecNumber>
    </submittedName>
</protein>
<dbReference type="AlphaFoldDB" id="A0AB39HZB5"/>
<feature type="domain" description="Glycosyltransferase 2-like" evidence="2">
    <location>
        <begin position="7"/>
        <end position="112"/>
    </location>
</feature>
<keyword evidence="1" id="KW-0997">Cell inner membrane</keyword>
<dbReference type="PANTHER" id="PTHR22916">
    <property type="entry name" value="GLYCOSYLTRANSFERASE"/>
    <property type="match status" value="1"/>
</dbReference>
<accession>A0AB39HZB5</accession>
<evidence type="ECO:0000256" key="1">
    <source>
        <dbReference type="ARBA" id="ARBA00022519"/>
    </source>
</evidence>
<evidence type="ECO:0000313" key="3">
    <source>
        <dbReference type="EMBL" id="XDK37629.1"/>
    </source>
</evidence>
<organism evidence="3">
    <name type="scientific">Pseudomonas sp. Hg7Tf</name>
    <dbReference type="NCBI Taxonomy" id="3236988"/>
    <lineage>
        <taxon>Bacteria</taxon>
        <taxon>Pseudomonadati</taxon>
        <taxon>Pseudomonadota</taxon>
        <taxon>Gammaproteobacteria</taxon>
        <taxon>Pseudomonadales</taxon>
        <taxon>Pseudomonadaceae</taxon>
        <taxon>Pseudomonas</taxon>
    </lineage>
</organism>
<keyword evidence="1" id="KW-0472">Membrane</keyword>
<dbReference type="SUPFAM" id="SSF53448">
    <property type="entry name" value="Nucleotide-diphospho-sugar transferases"/>
    <property type="match status" value="1"/>
</dbReference>
<evidence type="ECO:0000259" key="2">
    <source>
        <dbReference type="Pfam" id="PF00535"/>
    </source>
</evidence>
<dbReference type="RefSeq" id="WP_368491591.1">
    <property type="nucleotide sequence ID" value="NZ_CP162607.1"/>
</dbReference>
<dbReference type="EMBL" id="CP162607">
    <property type="protein sequence ID" value="XDK37629.1"/>
    <property type="molecule type" value="Genomic_DNA"/>
</dbReference>
<gene>
    <name evidence="3" type="ORF">AB4Y39_02755</name>
</gene>
<dbReference type="EC" id="2.4.-.-" evidence="3"/>
<dbReference type="GO" id="GO:0016758">
    <property type="term" value="F:hexosyltransferase activity"/>
    <property type="evidence" value="ECO:0007669"/>
    <property type="project" value="UniProtKB-ARBA"/>
</dbReference>
<proteinExistence type="predicted"/>
<sequence>MTDSALVLLAAYNGASYIEEQLDTIFRSKCSSEFSVVVGLDPSTDNTQLLLSSYKHTLKVLSHQTPSGSASQNFSRLMAYAREQDGSYYFLCDQDDYWFDDKIQLGLENIKRMEGLYGDNVPLLLFTDAQVVRQDLSLISPSFWQYEGLDVSISASYRNLVVQNVGQGCTFVFNRALLNKVGEIPLDVRMHDHWIMLVASVFGRIEYLARPTLQYRQHEKNVIGSQGSGLSAAVGRVLFRRAEILSALAASQRQASMFVDKYGAELKEAQLEFFKSFSTLSGRNFLHRKYFCAIHSMRMASFYRTIGFYLFI</sequence>
<reference evidence="3" key="1">
    <citation type="submission" date="2024-07" db="EMBL/GenBank/DDBJ databases">
        <title>Identification and characteristics of a novel species of coltsfoot's symbiotic bacteria.</title>
        <authorList>
            <person name="Juszczyk A."/>
            <person name="Jasielczuk I."/>
            <person name="Gurgul A."/>
            <person name="Rogala M."/>
            <person name="Kowalczyk A."/>
            <person name="Szmatola T."/>
            <person name="Kosecka-Strojek M."/>
            <person name="Arent Z."/>
            <person name="Latowski D."/>
        </authorList>
    </citation>
    <scope>NUCLEOTIDE SEQUENCE</scope>
    <source>
        <strain evidence="3">Hg7Tf</strain>
    </source>
</reference>
<name>A0AB39HZB5_9PSED</name>